<protein>
    <recommendedName>
        <fullName evidence="3">PcfJ-like protein</fullName>
    </recommendedName>
</protein>
<dbReference type="InterPro" id="IPR025586">
    <property type="entry name" value="PcfJ"/>
</dbReference>
<dbReference type="STRING" id="246199.CUS_4832"/>
<gene>
    <name evidence="1" type="ORF">CUS_4832</name>
</gene>
<dbReference type="RefSeq" id="WP_002851327.1">
    <property type="nucleotide sequence ID" value="NZ_ADKM02000102.1"/>
</dbReference>
<dbReference type="EMBL" id="ADKM02000102">
    <property type="protein sequence ID" value="EGC02193.1"/>
    <property type="molecule type" value="Genomic_DNA"/>
</dbReference>
<sequence>MKKNVKESDLPEICKEINEKITNGVLTEVLSVLGFPDRLKYDRITIEINDFVYREYCQYHYDGMNEYLGVKFLTGVVKNDNRYYREIEITFKNDSGVIQDVAFPYDNNGWFTDDKLHRNVWWVGIGDIMKKIRDENPSRFEFLQENKCNIPSLLSFPALEILYKSGYTLLADKILCHKGLESKDDAFNRNFKNGTSPKTIFQIPKRLYKEMKNIDDLNVWDNVRKLTKKTDLSTDAIKIILSNEQLMKDIDSVYSILNAKWNGKRLFTVETLVNYLNRLDVYEAIDNYEGIIYLRDYLRMCDFIKMKPKIDGDSLKREHDIAARLCRQIRNEQLSEQMESRCAELQKYNYEEDVFFVRGIEDYDDLLDEATQQHNCVASYARSIAEGRSLIYVMREKKAPEKSLITIELTPKTHQIRQKLLAYNCPIRNKAQTEFIERWHKYVLKCV</sequence>
<proteinExistence type="predicted"/>
<evidence type="ECO:0000313" key="2">
    <source>
        <dbReference type="Proteomes" id="UP000004259"/>
    </source>
</evidence>
<evidence type="ECO:0008006" key="3">
    <source>
        <dbReference type="Google" id="ProtNLM"/>
    </source>
</evidence>
<dbReference type="Proteomes" id="UP000004259">
    <property type="component" value="Unassembled WGS sequence"/>
</dbReference>
<organism evidence="1 2">
    <name type="scientific">Ruminococcus albus 8</name>
    <dbReference type="NCBI Taxonomy" id="246199"/>
    <lineage>
        <taxon>Bacteria</taxon>
        <taxon>Bacillati</taxon>
        <taxon>Bacillota</taxon>
        <taxon>Clostridia</taxon>
        <taxon>Eubacteriales</taxon>
        <taxon>Oscillospiraceae</taxon>
        <taxon>Ruminococcus</taxon>
    </lineage>
</organism>
<accession>E9SEU4</accession>
<reference evidence="1 2" key="1">
    <citation type="submission" date="2011-02" db="EMBL/GenBank/DDBJ databases">
        <authorList>
            <person name="Nelson K.E."/>
            <person name="Sutton G."/>
            <person name="Torralba M."/>
            <person name="Durkin S."/>
            <person name="Harkins D."/>
            <person name="Montgomery R."/>
            <person name="Ziemer C."/>
            <person name="Klaassens E."/>
            <person name="Ocuiv P."/>
            <person name="Morrison M."/>
        </authorList>
    </citation>
    <scope>NUCLEOTIDE SEQUENCE [LARGE SCALE GENOMIC DNA]</scope>
    <source>
        <strain evidence="1 2">8</strain>
    </source>
</reference>
<dbReference type="Pfam" id="PF14284">
    <property type="entry name" value="PcfJ"/>
    <property type="match status" value="1"/>
</dbReference>
<dbReference type="OrthoDB" id="2083527at2"/>
<comment type="caution">
    <text evidence="1">The sequence shown here is derived from an EMBL/GenBank/DDBJ whole genome shotgun (WGS) entry which is preliminary data.</text>
</comment>
<evidence type="ECO:0000313" key="1">
    <source>
        <dbReference type="EMBL" id="EGC02193.1"/>
    </source>
</evidence>
<name>E9SEU4_RUMAL</name>
<keyword evidence="2" id="KW-1185">Reference proteome</keyword>
<dbReference type="AlphaFoldDB" id="E9SEU4"/>